<gene>
    <name evidence="1" type="ordered locus">ATP_00250</name>
</gene>
<organism evidence="2">
    <name type="scientific">Phytoplasma mali (strain AT)</name>
    <dbReference type="NCBI Taxonomy" id="482235"/>
    <lineage>
        <taxon>Bacteria</taxon>
        <taxon>Bacillati</taxon>
        <taxon>Mycoplasmatota</taxon>
        <taxon>Mollicutes</taxon>
        <taxon>Acholeplasmatales</taxon>
        <taxon>Acholeplasmataceae</taxon>
        <taxon>Candidatus Phytoplasma</taxon>
        <taxon>16SrX (Apple proliferation group)</taxon>
    </lineage>
</organism>
<reference evidence="1 2" key="1">
    <citation type="journal article" date="2008" name="BMC Genomics">
        <title>The linear chromosome of the plant-pathogenic mycoplasma 'Candidatus Phytoplasma mali'.</title>
        <authorList>
            <person name="Kube M."/>
            <person name="Schneider B."/>
            <person name="Kuhl H."/>
            <person name="Dandekar T."/>
            <person name="Heitmann K."/>
            <person name="Migdoll A.M."/>
            <person name="Reinhardt R."/>
            <person name="Seemueller E."/>
        </authorList>
    </citation>
    <scope>NUCLEOTIDE SEQUENCE [LARGE SCALE GENOMIC DNA]</scope>
    <source>
        <strain evidence="1 2">AT</strain>
    </source>
</reference>
<name>B3QZQ0_PHYMT</name>
<evidence type="ECO:0000313" key="2">
    <source>
        <dbReference type="Proteomes" id="UP000002020"/>
    </source>
</evidence>
<dbReference type="eggNOG" id="ENOG5033VN0">
    <property type="taxonomic scope" value="Bacteria"/>
</dbReference>
<evidence type="ECO:0000313" key="1">
    <source>
        <dbReference type="EMBL" id="CAP18437.1"/>
    </source>
</evidence>
<protein>
    <submittedName>
        <fullName evidence="1">Uncharacterized protein</fullName>
    </submittedName>
</protein>
<dbReference type="AlphaFoldDB" id="B3QZQ0"/>
<dbReference type="Proteomes" id="UP000002020">
    <property type="component" value="Chromosome"/>
</dbReference>
<proteinExistence type="predicted"/>
<dbReference type="KEGG" id="pml:ATP_00250"/>
<dbReference type="EMBL" id="CU469464">
    <property type="protein sequence ID" value="CAP18437.1"/>
    <property type="molecule type" value="Genomic_DNA"/>
</dbReference>
<keyword evidence="2" id="KW-1185">Reference proteome</keyword>
<accession>B3QZQ0</accession>
<sequence length="186" mass="22904">MRIIPHELYKYSPDIALCALRKEFGMYDYCLNMNIRNQGMQSFLDLGRVYFNLLIKKWVEEMKKREHYVNTFHLFYFQQVINTQLISTDVFLILECCIQWDIKDFKPYNINLSWYQIVIKILKKNKKTINNFNLENYHKLLQWYQNYFMKINKNGKLKPYKLNIFKVILFFSEFLKNNKILLYNDQ</sequence>
<dbReference type="HOGENOM" id="CLU_1531601_0_0_14"/>